<evidence type="ECO:0008006" key="3">
    <source>
        <dbReference type="Google" id="ProtNLM"/>
    </source>
</evidence>
<gene>
    <name evidence="1" type="ORF">C6Y45_11745</name>
</gene>
<dbReference type="Proteomes" id="UP000240509">
    <property type="component" value="Unassembled WGS sequence"/>
</dbReference>
<sequence length="167" mass="19760">MLHEHAKLLSLLKGTGEVVGRKKLQKMVYIAKKMNEPFREKYQFHMYGPYSEELTLRMEEMCQADFIGEVREKKGGYYQYRYEIADKGEEFLEAVRLPEGTVNENLLRRLNESSSKFLELVSTVLYFEHFPKEEIKAKIGKLKARQNYSEEDIEEAFSYIESLRNSH</sequence>
<dbReference type="RefSeq" id="WP_107585419.1">
    <property type="nucleotide sequence ID" value="NZ_PZJJ01000020.1"/>
</dbReference>
<comment type="caution">
    <text evidence="1">The sequence shown here is derived from an EMBL/GenBank/DDBJ whole genome shotgun (WGS) entry which is preliminary data.</text>
</comment>
<evidence type="ECO:0000313" key="2">
    <source>
        <dbReference type="Proteomes" id="UP000240509"/>
    </source>
</evidence>
<dbReference type="OrthoDB" id="5507947at2"/>
<proteinExistence type="predicted"/>
<keyword evidence="2" id="KW-1185">Reference proteome</keyword>
<dbReference type="AlphaFoldDB" id="A0A2T4U4I5"/>
<protein>
    <recommendedName>
        <fullName evidence="3">YwgA family protein</fullName>
    </recommendedName>
</protein>
<organism evidence="1 2">
    <name type="scientific">Alkalicoccus saliphilus</name>
    <dbReference type="NCBI Taxonomy" id="200989"/>
    <lineage>
        <taxon>Bacteria</taxon>
        <taxon>Bacillati</taxon>
        <taxon>Bacillota</taxon>
        <taxon>Bacilli</taxon>
        <taxon>Bacillales</taxon>
        <taxon>Bacillaceae</taxon>
        <taxon>Alkalicoccus</taxon>
    </lineage>
</organism>
<reference evidence="1 2" key="1">
    <citation type="submission" date="2018-03" db="EMBL/GenBank/DDBJ databases">
        <title>Alkalicoccus saliphilus sp. nov., isolated from a mineral pool.</title>
        <authorList>
            <person name="Zhao B."/>
        </authorList>
    </citation>
    <scope>NUCLEOTIDE SEQUENCE [LARGE SCALE GENOMIC DNA]</scope>
    <source>
        <strain evidence="1 2">6AG</strain>
    </source>
</reference>
<accession>A0A2T4U4I5</accession>
<evidence type="ECO:0000313" key="1">
    <source>
        <dbReference type="EMBL" id="PTL38312.1"/>
    </source>
</evidence>
<dbReference type="EMBL" id="PZJJ01000020">
    <property type="protein sequence ID" value="PTL38312.1"/>
    <property type="molecule type" value="Genomic_DNA"/>
</dbReference>
<name>A0A2T4U4I5_9BACI</name>